<dbReference type="Proteomes" id="UP000198242">
    <property type="component" value="Chromosome I"/>
</dbReference>
<gene>
    <name evidence="1" type="ORF">GA0074695_1585</name>
</gene>
<organism evidence="1 2">
    <name type="scientific">Micromonospora viridifaciens</name>
    <dbReference type="NCBI Taxonomy" id="1881"/>
    <lineage>
        <taxon>Bacteria</taxon>
        <taxon>Bacillati</taxon>
        <taxon>Actinomycetota</taxon>
        <taxon>Actinomycetes</taxon>
        <taxon>Micromonosporales</taxon>
        <taxon>Micromonosporaceae</taxon>
        <taxon>Micromonospora</taxon>
    </lineage>
</organism>
<keyword evidence="2" id="KW-1185">Reference proteome</keyword>
<name>A0A1C4VMC2_MICVI</name>
<evidence type="ECO:0000313" key="2">
    <source>
        <dbReference type="Proteomes" id="UP000198242"/>
    </source>
</evidence>
<proteinExistence type="predicted"/>
<reference evidence="2" key="1">
    <citation type="submission" date="2016-06" db="EMBL/GenBank/DDBJ databases">
        <authorList>
            <person name="Varghese N."/>
            <person name="Submissions Spin"/>
        </authorList>
    </citation>
    <scope>NUCLEOTIDE SEQUENCE [LARGE SCALE GENOMIC DNA]</scope>
    <source>
        <strain evidence="2">DSM 43909</strain>
    </source>
</reference>
<dbReference type="EMBL" id="LT607411">
    <property type="protein sequence ID" value="SCE84961.1"/>
    <property type="molecule type" value="Genomic_DNA"/>
</dbReference>
<protein>
    <submittedName>
        <fullName evidence="1">Uncharacterized protein</fullName>
    </submittedName>
</protein>
<dbReference type="AlphaFoldDB" id="A0A1C4VMC2"/>
<evidence type="ECO:0000313" key="1">
    <source>
        <dbReference type="EMBL" id="SCE84961.1"/>
    </source>
</evidence>
<sequence length="37" mass="4234">MHRHPPVVEVTLSFRHGSMPVGVRIGKKAPEVRRRES</sequence>
<accession>A0A1C4VMC2</accession>